<dbReference type="SUPFAM" id="SSF56281">
    <property type="entry name" value="Metallo-hydrolase/oxidoreductase"/>
    <property type="match status" value="1"/>
</dbReference>
<dbReference type="SMART" id="SM00849">
    <property type="entry name" value="Lactamase_B"/>
    <property type="match status" value="1"/>
</dbReference>
<dbReference type="Gene3D" id="3.60.15.10">
    <property type="entry name" value="Ribonuclease Z/Hydroxyacylglutathione hydrolase-like"/>
    <property type="match status" value="1"/>
</dbReference>
<dbReference type="EMBL" id="JBHSQI010000002">
    <property type="protein sequence ID" value="MFC6152793.1"/>
    <property type="molecule type" value="Genomic_DNA"/>
</dbReference>
<dbReference type="Pfam" id="PF12706">
    <property type="entry name" value="Lactamase_B_2"/>
    <property type="match status" value="1"/>
</dbReference>
<dbReference type="InterPro" id="IPR036866">
    <property type="entry name" value="RibonucZ/Hydroxyglut_hydro"/>
</dbReference>
<dbReference type="RefSeq" id="WP_128219565.1">
    <property type="nucleotide sequence ID" value="NZ_CP034929.1"/>
</dbReference>
<evidence type="ECO:0000259" key="1">
    <source>
        <dbReference type="SMART" id="SM00849"/>
    </source>
</evidence>
<protein>
    <submittedName>
        <fullName evidence="2">MBL fold metallo-hydrolase</fullName>
    </submittedName>
</protein>
<dbReference type="PANTHER" id="PTHR43546:SF3">
    <property type="entry name" value="UPF0173 METAL-DEPENDENT HYDROLASE MJ1163"/>
    <property type="match status" value="1"/>
</dbReference>
<keyword evidence="3" id="KW-1185">Reference proteome</keyword>
<accession>A0ABW1QWN5</accession>
<sequence length="315" mass="34234">MRLRFGRPDLLRWIHLTDVPVADPVAAAAGSVLQVAWLGVSTVLVTDGTSAVMTDGFFSRPSLLRTGLAPLVPDRARIEHALDRMGILALDAVLPVHSHYDHVLDSATVAARTGADVYGGTSTLNVVVGHGLPPERVTVVESGETHEVGGFEITLVESSHCPPDRFPGEIEEPVMIDDRAREYRCGEAWSTLIHHPATGRRLLVQGSAGCVPGALEGQQAEVVMLGVGQLGVQEDAYVEEYWNETVGRVGAKVAVVVHHDNFFRPLDAPLRALPYAVDDLDVTLQRLEALAERDGVRLHLPTLWDRTDPWRSLPV</sequence>
<dbReference type="InterPro" id="IPR050114">
    <property type="entry name" value="UPF0173_UPF0282_UlaG_hydrolase"/>
</dbReference>
<name>A0ABW1QWN5_9ACTN</name>
<gene>
    <name evidence="2" type="ORF">ACFPWU_03820</name>
</gene>
<feature type="domain" description="Metallo-beta-lactamase" evidence="1">
    <location>
        <begin position="39"/>
        <end position="259"/>
    </location>
</feature>
<evidence type="ECO:0000313" key="2">
    <source>
        <dbReference type="EMBL" id="MFC6152793.1"/>
    </source>
</evidence>
<dbReference type="InterPro" id="IPR001279">
    <property type="entry name" value="Metallo-B-lactamas"/>
</dbReference>
<evidence type="ECO:0000313" key="3">
    <source>
        <dbReference type="Proteomes" id="UP001596098"/>
    </source>
</evidence>
<comment type="caution">
    <text evidence="2">The sequence shown here is derived from an EMBL/GenBank/DDBJ whole genome shotgun (WGS) entry which is preliminary data.</text>
</comment>
<organism evidence="2 3">
    <name type="scientific">Nocardioides yefusunii</name>
    <dbReference type="NCBI Taxonomy" id="2500546"/>
    <lineage>
        <taxon>Bacteria</taxon>
        <taxon>Bacillati</taxon>
        <taxon>Actinomycetota</taxon>
        <taxon>Actinomycetes</taxon>
        <taxon>Propionibacteriales</taxon>
        <taxon>Nocardioidaceae</taxon>
        <taxon>Nocardioides</taxon>
    </lineage>
</organism>
<proteinExistence type="predicted"/>
<dbReference type="Proteomes" id="UP001596098">
    <property type="component" value="Unassembled WGS sequence"/>
</dbReference>
<reference evidence="3" key="1">
    <citation type="journal article" date="2019" name="Int. J. Syst. Evol. Microbiol.">
        <title>The Global Catalogue of Microorganisms (GCM) 10K type strain sequencing project: providing services to taxonomists for standard genome sequencing and annotation.</title>
        <authorList>
            <consortium name="The Broad Institute Genomics Platform"/>
            <consortium name="The Broad Institute Genome Sequencing Center for Infectious Disease"/>
            <person name="Wu L."/>
            <person name="Ma J."/>
        </authorList>
    </citation>
    <scope>NUCLEOTIDE SEQUENCE [LARGE SCALE GENOMIC DNA]</scope>
    <source>
        <strain evidence="3">DFY28</strain>
    </source>
</reference>
<dbReference type="PANTHER" id="PTHR43546">
    <property type="entry name" value="UPF0173 METAL-DEPENDENT HYDROLASE MJ1163-RELATED"/>
    <property type="match status" value="1"/>
</dbReference>